<evidence type="ECO:0000313" key="2">
    <source>
        <dbReference type="Proteomes" id="UP001519460"/>
    </source>
</evidence>
<name>A0ABD0M6D0_9CAEN</name>
<protein>
    <submittedName>
        <fullName evidence="1">Uncharacterized protein</fullName>
    </submittedName>
</protein>
<dbReference type="Proteomes" id="UP001519460">
    <property type="component" value="Unassembled WGS sequence"/>
</dbReference>
<evidence type="ECO:0000313" key="1">
    <source>
        <dbReference type="EMBL" id="KAK7507514.1"/>
    </source>
</evidence>
<reference evidence="1 2" key="1">
    <citation type="journal article" date="2023" name="Sci. Data">
        <title>Genome assembly of the Korean intertidal mud-creeper Batillaria attramentaria.</title>
        <authorList>
            <person name="Patra A.K."/>
            <person name="Ho P.T."/>
            <person name="Jun S."/>
            <person name="Lee S.J."/>
            <person name="Kim Y."/>
            <person name="Won Y.J."/>
        </authorList>
    </citation>
    <scope>NUCLEOTIDE SEQUENCE [LARGE SCALE GENOMIC DNA]</scope>
    <source>
        <strain evidence="1">Wonlab-2016</strain>
    </source>
</reference>
<proteinExistence type="predicted"/>
<sequence length="91" mass="10485">MFDVEFARVGPCCKDLGQILSNYICSFFYHLHHPDSKTDIHRRMVETLPSICHATADEYLRHLKVNVADRDQFDRQFISEAAGFAGIEILL</sequence>
<feature type="non-terminal residue" evidence="1">
    <location>
        <position position="91"/>
    </location>
</feature>
<comment type="caution">
    <text evidence="1">The sequence shown here is derived from an EMBL/GenBank/DDBJ whole genome shotgun (WGS) entry which is preliminary data.</text>
</comment>
<organism evidence="1 2">
    <name type="scientific">Batillaria attramentaria</name>
    <dbReference type="NCBI Taxonomy" id="370345"/>
    <lineage>
        <taxon>Eukaryota</taxon>
        <taxon>Metazoa</taxon>
        <taxon>Spiralia</taxon>
        <taxon>Lophotrochozoa</taxon>
        <taxon>Mollusca</taxon>
        <taxon>Gastropoda</taxon>
        <taxon>Caenogastropoda</taxon>
        <taxon>Sorbeoconcha</taxon>
        <taxon>Cerithioidea</taxon>
        <taxon>Batillariidae</taxon>
        <taxon>Batillaria</taxon>
    </lineage>
</organism>
<accession>A0ABD0M6D0</accession>
<gene>
    <name evidence="1" type="ORF">BaRGS_00001449</name>
</gene>
<dbReference type="AlphaFoldDB" id="A0ABD0M6D0"/>
<dbReference type="EMBL" id="JACVVK020000004">
    <property type="protein sequence ID" value="KAK7507514.1"/>
    <property type="molecule type" value="Genomic_DNA"/>
</dbReference>
<dbReference type="Gene3D" id="3.90.1200.10">
    <property type="match status" value="1"/>
</dbReference>
<keyword evidence="2" id="KW-1185">Reference proteome</keyword>